<evidence type="ECO:0000313" key="6">
    <source>
        <dbReference type="EMBL" id="KAH0815530.1"/>
    </source>
</evidence>
<dbReference type="SUPFAM" id="SSF54060">
    <property type="entry name" value="His-Me finger endonucleases"/>
    <property type="match status" value="1"/>
</dbReference>
<gene>
    <name evidence="6" type="ORF">GEV33_007258</name>
</gene>
<evidence type="ECO:0000256" key="1">
    <source>
        <dbReference type="ARBA" id="ARBA00022703"/>
    </source>
</evidence>
<feature type="transmembrane region" description="Helical" evidence="4">
    <location>
        <begin position="455"/>
        <end position="473"/>
    </location>
</feature>
<keyword evidence="1 2" id="KW-0053">Apoptosis</keyword>
<evidence type="ECO:0000259" key="5">
    <source>
        <dbReference type="PROSITE" id="PS51135"/>
    </source>
</evidence>
<dbReference type="Gene3D" id="3.10.20.10">
    <property type="match status" value="1"/>
</dbReference>
<proteinExistence type="predicted"/>
<dbReference type="EMBL" id="JABDTM020022982">
    <property type="protein sequence ID" value="KAH0815530.1"/>
    <property type="molecule type" value="Genomic_DNA"/>
</dbReference>
<name>A0A8J6HB31_TENMO</name>
<keyword evidence="4" id="KW-0812">Transmembrane</keyword>
<protein>
    <recommendedName>
        <fullName evidence="5">CIDE-N domain-containing protein</fullName>
    </recommendedName>
</protein>
<dbReference type="Pfam" id="PF09230">
    <property type="entry name" value="DFF40"/>
    <property type="match status" value="1"/>
</dbReference>
<dbReference type="GO" id="GO:0005737">
    <property type="term" value="C:cytoplasm"/>
    <property type="evidence" value="ECO:0007669"/>
    <property type="project" value="InterPro"/>
</dbReference>
<dbReference type="Proteomes" id="UP000719412">
    <property type="component" value="Unassembled WGS sequence"/>
</dbReference>
<keyword evidence="4" id="KW-1133">Transmembrane helix</keyword>
<keyword evidence="4" id="KW-0472">Membrane</keyword>
<evidence type="ECO:0000256" key="4">
    <source>
        <dbReference type="SAM" id="Phobius"/>
    </source>
</evidence>
<dbReference type="InterPro" id="IPR003508">
    <property type="entry name" value="CIDE-N_dom"/>
</dbReference>
<dbReference type="SUPFAM" id="SSF54277">
    <property type="entry name" value="CAD &amp; PB1 domains"/>
    <property type="match status" value="1"/>
</dbReference>
<reference evidence="6" key="1">
    <citation type="journal article" date="2020" name="J Insects Food Feed">
        <title>The yellow mealworm (Tenebrio molitor) genome: a resource for the emerging insects as food and feed industry.</title>
        <authorList>
            <person name="Eriksson T."/>
            <person name="Andere A."/>
            <person name="Kelstrup H."/>
            <person name="Emery V."/>
            <person name="Picard C."/>
        </authorList>
    </citation>
    <scope>NUCLEOTIDE SEQUENCE</scope>
    <source>
        <strain evidence="6">Stoneville</strain>
        <tissue evidence="6">Whole head</tissue>
    </source>
</reference>
<dbReference type="InterPro" id="IPR044925">
    <property type="entry name" value="His-Me_finger_sf"/>
</dbReference>
<accession>A0A8J6HB31</accession>
<dbReference type="PANTHER" id="PTHR13067">
    <property type="entry name" value="CASPASE-ACTIVATED DNASE"/>
    <property type="match status" value="1"/>
</dbReference>
<dbReference type="AlphaFoldDB" id="A0A8J6HB31"/>
<dbReference type="FunFam" id="3.10.20.10:FF:000015">
    <property type="entry name" value="DNAation factor-related protein 4"/>
    <property type="match status" value="1"/>
</dbReference>
<dbReference type="GO" id="GO:0016787">
    <property type="term" value="F:hydrolase activity"/>
    <property type="evidence" value="ECO:0007669"/>
    <property type="project" value="InterPro"/>
</dbReference>
<dbReference type="GO" id="GO:0006309">
    <property type="term" value="P:apoptotic DNA fragmentation"/>
    <property type="evidence" value="ECO:0007669"/>
    <property type="project" value="InterPro"/>
</dbReference>
<sequence length="502" mass="56912">MASTAKGFKVTDAERKSRVGIAAKTLDDLKKKTVDKFKLKLSARDIFFQTQDGTLVESDDYFQTLHAQTLLVWVKNGEKAETDAEILYKTIREVNDEYLSAGEKVQEFFTEKMKSKVFKLAEVLRGIDGEKAKLSLKCDHPEWFEDIFKMRFLVPLCGPSNQGRALAPKAWPSGHVTARRGPGLDSNAKTKEDYMFRRAQDRIRGYFYKTREELLKNSALPQSRVQDLLSDLHNKLKLSKYNGCYFDRRDPTGSLCNRNGEFTCQGRWNKDKCLYSPPHAINPYDSREARIIFQTWNLDHVVERARSVLPQVCQALKGAECTIDAGREASVDVKAIYNDLFTSNNLKFVHIVCHDKGAHSTKKADLGRIPADPISERDQLTGTVRDLTRLGRRCDLSPIVTSIALDLTTVSGPKGHRRRGSGTLPLGTHHSCDPTGKTKTLFAQAAGLILLRAEMWTFIAENIFACGISIVILKREKRQRDTSGGSYWKLFNERNLRHEYLK</sequence>
<comment type="caution">
    <text evidence="6">The sequence shown here is derived from an EMBL/GenBank/DDBJ whole genome shotgun (WGS) entry which is preliminary data.</text>
</comment>
<dbReference type="PROSITE" id="PS51135">
    <property type="entry name" value="CIDE_N"/>
    <property type="match status" value="1"/>
</dbReference>
<feature type="region of interest" description="Disordered" evidence="3">
    <location>
        <begin position="411"/>
        <end position="430"/>
    </location>
</feature>
<evidence type="ECO:0000256" key="2">
    <source>
        <dbReference type="PROSITE-ProRule" id="PRU00447"/>
    </source>
</evidence>
<dbReference type="SMART" id="SM00266">
    <property type="entry name" value="CAD"/>
    <property type="match status" value="1"/>
</dbReference>
<dbReference type="InterPro" id="IPR039729">
    <property type="entry name" value="DFF40"/>
</dbReference>
<dbReference type="GO" id="GO:0005634">
    <property type="term" value="C:nucleus"/>
    <property type="evidence" value="ECO:0007669"/>
    <property type="project" value="InterPro"/>
</dbReference>
<feature type="domain" description="CIDE-N" evidence="5">
    <location>
        <begin position="4"/>
        <end position="82"/>
    </location>
</feature>
<organism evidence="6 7">
    <name type="scientific">Tenebrio molitor</name>
    <name type="common">Yellow mealworm beetle</name>
    <dbReference type="NCBI Taxonomy" id="7067"/>
    <lineage>
        <taxon>Eukaryota</taxon>
        <taxon>Metazoa</taxon>
        <taxon>Ecdysozoa</taxon>
        <taxon>Arthropoda</taxon>
        <taxon>Hexapoda</taxon>
        <taxon>Insecta</taxon>
        <taxon>Pterygota</taxon>
        <taxon>Neoptera</taxon>
        <taxon>Endopterygota</taxon>
        <taxon>Coleoptera</taxon>
        <taxon>Polyphaga</taxon>
        <taxon>Cucujiformia</taxon>
        <taxon>Tenebrionidae</taxon>
        <taxon>Tenebrio</taxon>
    </lineage>
</organism>
<reference evidence="6" key="2">
    <citation type="submission" date="2021-08" db="EMBL/GenBank/DDBJ databases">
        <authorList>
            <person name="Eriksson T."/>
        </authorList>
    </citation>
    <scope>NUCLEOTIDE SEQUENCE</scope>
    <source>
        <strain evidence="6">Stoneville</strain>
        <tissue evidence="6">Whole head</tissue>
    </source>
</reference>
<dbReference type="PANTHER" id="PTHR13067:SF2">
    <property type="entry name" value="CASPASE-ACTIVATED DNASE"/>
    <property type="match status" value="1"/>
</dbReference>
<evidence type="ECO:0000256" key="3">
    <source>
        <dbReference type="SAM" id="MobiDB-lite"/>
    </source>
</evidence>
<evidence type="ECO:0000313" key="7">
    <source>
        <dbReference type="Proteomes" id="UP000719412"/>
    </source>
</evidence>
<keyword evidence="7" id="KW-1185">Reference proteome</keyword>
<dbReference type="InterPro" id="IPR015311">
    <property type="entry name" value="DFF40_C"/>
</dbReference>
<dbReference type="GO" id="GO:0004520">
    <property type="term" value="F:DNA endonuclease activity"/>
    <property type="evidence" value="ECO:0007669"/>
    <property type="project" value="InterPro"/>
</dbReference>
<dbReference type="Pfam" id="PF02017">
    <property type="entry name" value="CIDE-N"/>
    <property type="match status" value="1"/>
</dbReference>